<evidence type="ECO:0000259" key="1">
    <source>
        <dbReference type="Pfam" id="PF00462"/>
    </source>
</evidence>
<protein>
    <submittedName>
        <fullName evidence="2 3">Glutaredoxin</fullName>
    </submittedName>
</protein>
<dbReference type="InterPro" id="IPR036249">
    <property type="entry name" value="Thioredoxin-like_sf"/>
</dbReference>
<feature type="domain" description="Glutaredoxin" evidence="1">
    <location>
        <begin position="4"/>
        <end position="59"/>
    </location>
</feature>
<evidence type="ECO:0000313" key="3">
    <source>
        <dbReference type="EMBL" id="SGZ07266.1"/>
    </source>
</evidence>
<dbReference type="Proteomes" id="UP000182660">
    <property type="component" value="Unassembled WGS sequence"/>
</dbReference>
<evidence type="ECO:0000313" key="4">
    <source>
        <dbReference type="Proteomes" id="UP000182660"/>
    </source>
</evidence>
<dbReference type="GeneID" id="61296803"/>
<name>A0A090IL11_9GAMM</name>
<dbReference type="EMBL" id="FPLD01000085">
    <property type="protein sequence ID" value="SGZ07266.1"/>
    <property type="molecule type" value="Genomic_DNA"/>
</dbReference>
<dbReference type="InterPro" id="IPR002109">
    <property type="entry name" value="Glutaredoxin"/>
</dbReference>
<dbReference type="SUPFAM" id="SSF52833">
    <property type="entry name" value="Thioredoxin-like"/>
    <property type="match status" value="1"/>
</dbReference>
<evidence type="ECO:0000313" key="5">
    <source>
        <dbReference type="Proteomes" id="UP000183794"/>
    </source>
</evidence>
<proteinExistence type="predicted"/>
<dbReference type="PATRIC" id="fig|80854.5.peg.3269"/>
<organism evidence="3 5">
    <name type="scientific">Moritella viscosa</name>
    <dbReference type="NCBI Taxonomy" id="80854"/>
    <lineage>
        <taxon>Bacteria</taxon>
        <taxon>Pseudomonadati</taxon>
        <taxon>Pseudomonadota</taxon>
        <taxon>Gammaproteobacteria</taxon>
        <taxon>Alteromonadales</taxon>
        <taxon>Moritellaceae</taxon>
        <taxon>Moritella</taxon>
    </lineage>
</organism>
<sequence length="75" mass="8538">MKRVVLYTQKKCPNCDTAKRYLDEKKIPYRLCSVNEPRGSKELAAIGGRGVPTLKIGDQILRGFSIKSFENMYRG</sequence>
<dbReference type="EMBL" id="FPLJ01000064">
    <property type="protein sequence ID" value="SGY95316.1"/>
    <property type="molecule type" value="Genomic_DNA"/>
</dbReference>
<dbReference type="Proteomes" id="UP000183794">
    <property type="component" value="Unassembled WGS sequence"/>
</dbReference>
<reference evidence="3 5" key="2">
    <citation type="submission" date="2016-11" db="EMBL/GenBank/DDBJ databases">
        <authorList>
            <person name="Jaros S."/>
            <person name="Januszkiewicz K."/>
            <person name="Wedrychowicz H."/>
        </authorList>
    </citation>
    <scope>NUCLEOTIDE SEQUENCE [LARGE SCALE GENOMIC DNA]</scope>
    <source>
        <strain evidence="3">NVI 5450</strain>
    </source>
</reference>
<dbReference type="OrthoDB" id="9795531at2"/>
<dbReference type="Gene3D" id="3.40.30.10">
    <property type="entry name" value="Glutaredoxin"/>
    <property type="match status" value="1"/>
</dbReference>
<dbReference type="RefSeq" id="WP_006032893.1">
    <property type="nucleotide sequence ID" value="NZ_CAWQZC010000033.1"/>
</dbReference>
<keyword evidence="4" id="KW-1185">Reference proteome</keyword>
<accession>A0A090IL11</accession>
<dbReference type="HOGENOM" id="CLU_026126_9_3_6"/>
<gene>
    <name evidence="2" type="ORF">MT2528_2971</name>
    <name evidence="3" type="ORF">NVI5450_3168</name>
</gene>
<reference evidence="2 4" key="1">
    <citation type="submission" date="2016-11" db="EMBL/GenBank/DDBJ databases">
        <authorList>
            <person name="Klemetsen T."/>
        </authorList>
    </citation>
    <scope>NUCLEOTIDE SEQUENCE [LARGE SCALE GENOMIC DNA]</scope>
    <source>
        <strain evidence="2">MT 2528</strain>
    </source>
</reference>
<dbReference type="CDD" id="cd02976">
    <property type="entry name" value="NrdH"/>
    <property type="match status" value="1"/>
</dbReference>
<dbReference type="PROSITE" id="PS51354">
    <property type="entry name" value="GLUTAREDOXIN_2"/>
    <property type="match status" value="1"/>
</dbReference>
<dbReference type="AlphaFoldDB" id="A0A090IL11"/>
<dbReference type="STRING" id="80854.MVIS_3087"/>
<dbReference type="KEGG" id="mvs:MVIS_3087"/>
<evidence type="ECO:0000313" key="2">
    <source>
        <dbReference type="EMBL" id="SGY95316.1"/>
    </source>
</evidence>
<dbReference type="Pfam" id="PF00462">
    <property type="entry name" value="Glutaredoxin"/>
    <property type="match status" value="1"/>
</dbReference>